<evidence type="ECO:0000313" key="15">
    <source>
        <dbReference type="Proteomes" id="UP000004259"/>
    </source>
</evidence>
<dbReference type="RefSeq" id="WP_002850795.1">
    <property type="nucleotide sequence ID" value="NZ_ADKM02000092.1"/>
</dbReference>
<organism evidence="14 15">
    <name type="scientific">Ruminococcus albus 8</name>
    <dbReference type="NCBI Taxonomy" id="246199"/>
    <lineage>
        <taxon>Bacteria</taxon>
        <taxon>Bacillati</taxon>
        <taxon>Bacillota</taxon>
        <taxon>Clostridia</taxon>
        <taxon>Eubacteriales</taxon>
        <taxon>Oscillospiraceae</taxon>
        <taxon>Ruminococcus</taxon>
    </lineage>
</organism>
<comment type="similarity">
    <text evidence="1 8">Belongs to the glycosyl hydrolase 10 (cellulase F) family.</text>
</comment>
<reference evidence="13" key="1">
    <citation type="journal article" date="2011" name="Appl. Environ. Microbiol.">
        <title>Biochemical Analyses of Multiple Endoxylanases from the Rumen Bacterium Ruminococcus albus 8 and Their Synergistic Activities with Accessory Hemicellulose-Degrading Enzymes.</title>
        <authorList>
            <person name="Moon Y.H."/>
            <person name="Iakiviak M."/>
            <person name="Bauer S."/>
            <person name="Mackie R.I."/>
            <person name="Cann I.K."/>
        </authorList>
    </citation>
    <scope>NUCLEOTIDE SEQUENCE</scope>
    <source>
        <strain evidence="13">8</strain>
    </source>
</reference>
<dbReference type="AlphaFoldDB" id="E9SDY0"/>
<feature type="region of interest" description="Disordered" evidence="9">
    <location>
        <begin position="721"/>
        <end position="741"/>
    </location>
</feature>
<gene>
    <name evidence="13" type="primary">xyn10B</name>
    <name evidence="14" type="ORF">CUS_5037</name>
</gene>
<proteinExistence type="inferred from homology"/>
<feature type="chain" id="PRO_5007654727" description="Beta-xylanase" evidence="10">
    <location>
        <begin position="26"/>
        <end position="830"/>
    </location>
</feature>
<evidence type="ECO:0000256" key="2">
    <source>
        <dbReference type="ARBA" id="ARBA00022737"/>
    </source>
</evidence>
<dbReference type="Pfam" id="PF00331">
    <property type="entry name" value="Glyco_hydro_10"/>
    <property type="match status" value="1"/>
</dbReference>
<protein>
    <recommendedName>
        <fullName evidence="8">Beta-xylanase</fullName>
        <ecNumber evidence="8">3.2.1.8</ecNumber>
    </recommendedName>
</protein>
<comment type="catalytic activity">
    <reaction evidence="8">
        <text>Endohydrolysis of (1-&gt;4)-beta-D-xylosidic linkages in xylans.</text>
        <dbReference type="EC" id="3.2.1.8"/>
    </reaction>
</comment>
<dbReference type="PRINTS" id="PR00134">
    <property type="entry name" value="GLHYDRLASE10"/>
</dbReference>
<dbReference type="SMART" id="SM00633">
    <property type="entry name" value="Glyco_10"/>
    <property type="match status" value="1"/>
</dbReference>
<dbReference type="EMBL" id="ADKM02000092">
    <property type="protein sequence ID" value="EGC02532.1"/>
    <property type="molecule type" value="Genomic_DNA"/>
</dbReference>
<evidence type="ECO:0000313" key="13">
    <source>
        <dbReference type="EMBL" id="AEE64768.1"/>
    </source>
</evidence>
<dbReference type="EC" id="3.2.1.8" evidence="8"/>
<dbReference type="InterPro" id="IPR036116">
    <property type="entry name" value="FN3_sf"/>
</dbReference>
<dbReference type="PROSITE" id="PS50853">
    <property type="entry name" value="FN3"/>
    <property type="match status" value="1"/>
</dbReference>
<dbReference type="SUPFAM" id="SSF49785">
    <property type="entry name" value="Galactose-binding domain-like"/>
    <property type="match status" value="2"/>
</dbReference>
<dbReference type="InterPro" id="IPR017853">
    <property type="entry name" value="GH"/>
</dbReference>
<dbReference type="Pfam" id="PF02018">
    <property type="entry name" value="CBM_4_9"/>
    <property type="match status" value="2"/>
</dbReference>
<name>E9SDY0_RUMAL</name>
<keyword evidence="6 8" id="KW-0624">Polysaccharide degradation</keyword>
<dbReference type="SUPFAM" id="SSF51445">
    <property type="entry name" value="(Trans)glycosidases"/>
    <property type="match status" value="1"/>
</dbReference>
<evidence type="ECO:0000256" key="6">
    <source>
        <dbReference type="ARBA" id="ARBA00023326"/>
    </source>
</evidence>
<evidence type="ECO:0000313" key="14">
    <source>
        <dbReference type="EMBL" id="EGC02532.1"/>
    </source>
</evidence>
<keyword evidence="3 8" id="KW-0378">Hydrolase</keyword>
<feature type="signal peptide" evidence="10">
    <location>
        <begin position="1"/>
        <end position="25"/>
    </location>
</feature>
<keyword evidence="2" id="KW-0677">Repeat</keyword>
<dbReference type="STRING" id="246199.CUS_5037"/>
<dbReference type="GO" id="GO:0031176">
    <property type="term" value="F:endo-1,4-beta-xylanase activity"/>
    <property type="evidence" value="ECO:0007669"/>
    <property type="project" value="UniProtKB-EC"/>
</dbReference>
<sequence length="830" mass="91332">MKKHKKLLAMLMALSCLATAVPQLAAPVSAQEVVYDSFELNYDGWHGTDTSIELTADAGAGFDATRGMKVTGRTSAEDGAASSKGLYLSGGIKYDYSMQVFSEKDTTFTLTLKYIDEKTEEETVVTLAEQKVKGGKWAELSADYKAPDDTYEYELTLTNDLTDDFVFDDVRVTAEKSAAVAKAASYEKGLKDEFADYFRVGNIFNGNTIRNSAIQGIILKDHNAVECENETKPYATIVQNGSSDSNVKVTLNSCAAILDFCAKNNIAFRGHTFVWHSQTPEWFFKSNFSDNGGYVSSSVMDKRMESYIKNMFNAYATQYPSVNLYAYDVCNEVIYDGTAKSGGLRPTNGTNGQNGSSAWVRVYGNNSFVEKAFTYARRYAPSTCKLYYNDYNEFASDKKECIKNTILIPLHNKGLLDGMGMQSHIDCSTGQWDWGSTSSYLAAMDDYLSLGIDVQVTELDISRDGGKFTDQQQAEKYKAIFQHCVDVNTSGKYKGKVTLVQVWGPNDNNSWVGTNNNGQPNYPLLYNGNNQPKTAYNYVTSIIPKEKWGDGSNYNGETPVKPIEPNKYGWYFQCGFEGDTSGFSARGPASIASSNATAFVGSNSLYVSGRESAWNGASYQLDSRAFKAGTEYSFSAIVSYLNGDPTDKFHLTLQYDGSDGVTHYDKIASETVTKGEWVQLANTNYKIPEGASNLQIYVETDNASTSFYIDEVIGAVAGTGILGPEKQQDPQPQPSGKTYPESVQVSYNSQYHQIRFTWDAVENAQNYGIAVYLAGKWRIQTQSISSSTTTYTTPKNLTPGKSYKVAVAAKVNGTWDVANAIKNAVTVTVM</sequence>
<dbReference type="eggNOG" id="COG3693">
    <property type="taxonomic scope" value="Bacteria"/>
</dbReference>
<dbReference type="InterPro" id="IPR008979">
    <property type="entry name" value="Galactose-bd-like_sf"/>
</dbReference>
<dbReference type="InterPro" id="IPR013783">
    <property type="entry name" value="Ig-like_fold"/>
</dbReference>
<dbReference type="InterPro" id="IPR031158">
    <property type="entry name" value="GH10_AS"/>
</dbReference>
<keyword evidence="4 8" id="KW-0119">Carbohydrate metabolism</keyword>
<dbReference type="Gene3D" id="2.60.120.260">
    <property type="entry name" value="Galactose-binding domain-like"/>
    <property type="match status" value="2"/>
</dbReference>
<dbReference type="PANTHER" id="PTHR31490:SF90">
    <property type="entry name" value="ENDO-1,4-BETA-XYLANASE A"/>
    <property type="match status" value="1"/>
</dbReference>
<evidence type="ECO:0000256" key="9">
    <source>
        <dbReference type="SAM" id="MobiDB-lite"/>
    </source>
</evidence>
<dbReference type="Gene3D" id="3.20.20.80">
    <property type="entry name" value="Glycosidases"/>
    <property type="match status" value="1"/>
</dbReference>
<keyword evidence="15" id="KW-1185">Reference proteome</keyword>
<accession>E9SDY0</accession>
<reference evidence="14 15" key="2">
    <citation type="submission" date="2011-02" db="EMBL/GenBank/DDBJ databases">
        <authorList>
            <person name="Nelson K.E."/>
            <person name="Sutton G."/>
            <person name="Torralba M."/>
            <person name="Durkin S."/>
            <person name="Harkins D."/>
            <person name="Montgomery R."/>
            <person name="Ziemer C."/>
            <person name="Klaassens E."/>
            <person name="Ocuiv P."/>
            <person name="Morrison M."/>
        </authorList>
    </citation>
    <scope>NUCLEOTIDE SEQUENCE [LARGE SCALE GENOMIC DNA]</scope>
    <source>
        <strain evidence="14 15">8</strain>
    </source>
</reference>
<evidence type="ECO:0000259" key="11">
    <source>
        <dbReference type="PROSITE" id="PS50853"/>
    </source>
</evidence>
<dbReference type="OrthoDB" id="9809277at2"/>
<dbReference type="InterPro" id="IPR003305">
    <property type="entry name" value="CenC_carb-bd"/>
</dbReference>
<evidence type="ECO:0000256" key="4">
    <source>
        <dbReference type="ARBA" id="ARBA00023277"/>
    </source>
</evidence>
<dbReference type="EMBL" id="JF314317">
    <property type="protein sequence ID" value="AEE64768.1"/>
    <property type="molecule type" value="Genomic_DNA"/>
</dbReference>
<evidence type="ECO:0000256" key="1">
    <source>
        <dbReference type="ARBA" id="ARBA00007495"/>
    </source>
</evidence>
<dbReference type="InterPro" id="IPR044846">
    <property type="entry name" value="GH10"/>
</dbReference>
<evidence type="ECO:0000256" key="5">
    <source>
        <dbReference type="ARBA" id="ARBA00023295"/>
    </source>
</evidence>
<dbReference type="InterPro" id="IPR003961">
    <property type="entry name" value="FN3_dom"/>
</dbReference>
<dbReference type="SUPFAM" id="SSF49265">
    <property type="entry name" value="Fibronectin type III"/>
    <property type="match status" value="1"/>
</dbReference>
<feature type="active site" description="Nucleophile" evidence="7">
    <location>
        <position position="458"/>
    </location>
</feature>
<evidence type="ECO:0000256" key="7">
    <source>
        <dbReference type="PROSITE-ProRule" id="PRU10061"/>
    </source>
</evidence>
<keyword evidence="5 8" id="KW-0326">Glycosidase</keyword>
<evidence type="ECO:0000256" key="8">
    <source>
        <dbReference type="RuleBase" id="RU361174"/>
    </source>
</evidence>
<dbReference type="Proteomes" id="UP000004259">
    <property type="component" value="Unassembled WGS sequence"/>
</dbReference>
<evidence type="ECO:0000256" key="10">
    <source>
        <dbReference type="SAM" id="SignalP"/>
    </source>
</evidence>
<feature type="domain" description="GH10" evidence="12">
    <location>
        <begin position="184"/>
        <end position="542"/>
    </location>
</feature>
<feature type="domain" description="Fibronectin type-III" evidence="11">
    <location>
        <begin position="739"/>
        <end position="830"/>
    </location>
</feature>
<dbReference type="InterPro" id="IPR001000">
    <property type="entry name" value="GH10_dom"/>
</dbReference>
<keyword evidence="10" id="KW-0732">Signal</keyword>
<dbReference type="GO" id="GO:0000272">
    <property type="term" value="P:polysaccharide catabolic process"/>
    <property type="evidence" value="ECO:0007669"/>
    <property type="project" value="UniProtKB-KW"/>
</dbReference>
<dbReference type="PROSITE" id="PS51760">
    <property type="entry name" value="GH10_2"/>
    <property type="match status" value="1"/>
</dbReference>
<dbReference type="PROSITE" id="PS00591">
    <property type="entry name" value="GH10_1"/>
    <property type="match status" value="1"/>
</dbReference>
<dbReference type="Gene3D" id="2.60.40.10">
    <property type="entry name" value="Immunoglobulins"/>
    <property type="match status" value="1"/>
</dbReference>
<evidence type="ECO:0000256" key="3">
    <source>
        <dbReference type="ARBA" id="ARBA00022801"/>
    </source>
</evidence>
<evidence type="ECO:0000259" key="12">
    <source>
        <dbReference type="PROSITE" id="PS51760"/>
    </source>
</evidence>
<dbReference type="PANTHER" id="PTHR31490">
    <property type="entry name" value="GLYCOSYL HYDROLASE"/>
    <property type="match status" value="1"/>
</dbReference>